<accession>A0A6J7MTW2</accession>
<dbReference type="InterPro" id="IPR013096">
    <property type="entry name" value="Cupin_2"/>
</dbReference>
<gene>
    <name evidence="2" type="ORF">UFOPK3001_00186</name>
    <name evidence="3" type="ORF">UFOPK3954_00579</name>
</gene>
<evidence type="ECO:0000313" key="2">
    <source>
        <dbReference type="EMBL" id="CAB4790398.1"/>
    </source>
</evidence>
<dbReference type="EMBL" id="CAFAAJ010000008">
    <property type="protein sequence ID" value="CAB4790398.1"/>
    <property type="molecule type" value="Genomic_DNA"/>
</dbReference>
<dbReference type="PANTHER" id="PTHR38599">
    <property type="entry name" value="CUPIN DOMAIN PROTEIN (AFU_ORTHOLOGUE AFUA_3G13620)"/>
    <property type="match status" value="1"/>
</dbReference>
<dbReference type="PROSITE" id="PS51257">
    <property type="entry name" value="PROKAR_LIPOPROTEIN"/>
    <property type="match status" value="1"/>
</dbReference>
<dbReference type="InterPro" id="IPR014710">
    <property type="entry name" value="RmlC-like_jellyroll"/>
</dbReference>
<protein>
    <submittedName>
        <fullName evidence="3">Unannotated protein</fullName>
    </submittedName>
</protein>
<name>A0A6J7MTW2_9ZZZZ</name>
<dbReference type="Pfam" id="PF07883">
    <property type="entry name" value="Cupin_2"/>
    <property type="match status" value="1"/>
</dbReference>
<dbReference type="EMBL" id="CAFBON010000043">
    <property type="protein sequence ID" value="CAB4981823.1"/>
    <property type="molecule type" value="Genomic_DNA"/>
</dbReference>
<dbReference type="AlphaFoldDB" id="A0A6J7MTW2"/>
<evidence type="ECO:0000313" key="3">
    <source>
        <dbReference type="EMBL" id="CAB4981823.1"/>
    </source>
</evidence>
<dbReference type="SUPFAM" id="SSF51182">
    <property type="entry name" value="RmlC-like cupins"/>
    <property type="match status" value="1"/>
</dbReference>
<sequence>MSIRFAVLLSCTALAAALSTGCASDTPNRQADAAVPVSRTPLLTKARATVLGQTVVYPTGTPAEVSSATVTMQPGQETGWHRHDAPLYVQVLEGTVTVEYDGGVVKAYPKGSVFMEATGTYHNGRNLGNEPVLLLTVSIGAEGIENTVARP</sequence>
<reference evidence="3" key="1">
    <citation type="submission" date="2020-05" db="EMBL/GenBank/DDBJ databases">
        <authorList>
            <person name="Chiriac C."/>
            <person name="Salcher M."/>
            <person name="Ghai R."/>
            <person name="Kavagutti S V."/>
        </authorList>
    </citation>
    <scope>NUCLEOTIDE SEQUENCE</scope>
</reference>
<feature type="domain" description="Cupin type-2" evidence="1">
    <location>
        <begin position="69"/>
        <end position="137"/>
    </location>
</feature>
<dbReference type="Gene3D" id="2.60.120.10">
    <property type="entry name" value="Jelly Rolls"/>
    <property type="match status" value="1"/>
</dbReference>
<proteinExistence type="predicted"/>
<dbReference type="PANTHER" id="PTHR38599:SF1">
    <property type="entry name" value="CUPIN DOMAIN PROTEIN (AFU_ORTHOLOGUE AFUA_3G13620)"/>
    <property type="match status" value="1"/>
</dbReference>
<organism evidence="3">
    <name type="scientific">freshwater metagenome</name>
    <dbReference type="NCBI Taxonomy" id="449393"/>
    <lineage>
        <taxon>unclassified sequences</taxon>
        <taxon>metagenomes</taxon>
        <taxon>ecological metagenomes</taxon>
    </lineage>
</organism>
<dbReference type="InterPro" id="IPR011051">
    <property type="entry name" value="RmlC_Cupin_sf"/>
</dbReference>
<dbReference type="CDD" id="cd02236">
    <property type="entry name" value="cupin_CV2614-like"/>
    <property type="match status" value="1"/>
</dbReference>
<evidence type="ECO:0000259" key="1">
    <source>
        <dbReference type="Pfam" id="PF07883"/>
    </source>
</evidence>